<comment type="caution">
    <text evidence="2">The sequence shown here is derived from an EMBL/GenBank/DDBJ whole genome shotgun (WGS) entry which is preliminary data.</text>
</comment>
<feature type="region of interest" description="Disordered" evidence="1">
    <location>
        <begin position="120"/>
        <end position="139"/>
    </location>
</feature>
<gene>
    <name evidence="2" type="ORF">ElyMa_005845200</name>
</gene>
<evidence type="ECO:0008006" key="4">
    <source>
        <dbReference type="Google" id="ProtNLM"/>
    </source>
</evidence>
<reference evidence="2 3" key="1">
    <citation type="journal article" date="2021" name="Elife">
        <title>Chloroplast acquisition without the gene transfer in kleptoplastic sea slugs, Plakobranchus ocellatus.</title>
        <authorList>
            <person name="Maeda T."/>
            <person name="Takahashi S."/>
            <person name="Yoshida T."/>
            <person name="Shimamura S."/>
            <person name="Takaki Y."/>
            <person name="Nagai Y."/>
            <person name="Toyoda A."/>
            <person name="Suzuki Y."/>
            <person name="Arimoto A."/>
            <person name="Ishii H."/>
            <person name="Satoh N."/>
            <person name="Nishiyama T."/>
            <person name="Hasebe M."/>
            <person name="Maruyama T."/>
            <person name="Minagawa J."/>
            <person name="Obokata J."/>
            <person name="Shigenobu S."/>
        </authorList>
    </citation>
    <scope>NUCLEOTIDE SEQUENCE [LARGE SCALE GENOMIC DNA]</scope>
</reference>
<dbReference type="Proteomes" id="UP000762676">
    <property type="component" value="Unassembled WGS sequence"/>
</dbReference>
<sequence>MWVLQDRVRVSEYFPYTTHGGRKNKARPDALLKWAYIIVYYKLLEVFDTATSGANMDLTFGKGIEPRASRSLSECLTATEPVYDDKDVQKGNRGLVRREKRLRRIDRDVRVSVCVEQTWKPRNTRQRGNRGSKRGGGGR</sequence>
<dbReference type="EMBL" id="BMAT01011731">
    <property type="protein sequence ID" value="GFR78221.1"/>
    <property type="molecule type" value="Genomic_DNA"/>
</dbReference>
<feature type="compositionally biased region" description="Basic residues" evidence="1">
    <location>
        <begin position="122"/>
        <end position="133"/>
    </location>
</feature>
<evidence type="ECO:0000313" key="3">
    <source>
        <dbReference type="Proteomes" id="UP000762676"/>
    </source>
</evidence>
<evidence type="ECO:0000313" key="2">
    <source>
        <dbReference type="EMBL" id="GFR78221.1"/>
    </source>
</evidence>
<name>A0AAV4FZ44_9GAST</name>
<organism evidence="2 3">
    <name type="scientific">Elysia marginata</name>
    <dbReference type="NCBI Taxonomy" id="1093978"/>
    <lineage>
        <taxon>Eukaryota</taxon>
        <taxon>Metazoa</taxon>
        <taxon>Spiralia</taxon>
        <taxon>Lophotrochozoa</taxon>
        <taxon>Mollusca</taxon>
        <taxon>Gastropoda</taxon>
        <taxon>Heterobranchia</taxon>
        <taxon>Euthyneura</taxon>
        <taxon>Panpulmonata</taxon>
        <taxon>Sacoglossa</taxon>
        <taxon>Placobranchoidea</taxon>
        <taxon>Plakobranchidae</taxon>
        <taxon>Elysia</taxon>
    </lineage>
</organism>
<protein>
    <recommendedName>
        <fullName evidence="4">PiggyBac transposable element-derived protein domain-containing protein</fullName>
    </recommendedName>
</protein>
<proteinExistence type="predicted"/>
<dbReference type="AlphaFoldDB" id="A0AAV4FZ44"/>
<keyword evidence="3" id="KW-1185">Reference proteome</keyword>
<accession>A0AAV4FZ44</accession>
<evidence type="ECO:0000256" key="1">
    <source>
        <dbReference type="SAM" id="MobiDB-lite"/>
    </source>
</evidence>